<dbReference type="AlphaFoldDB" id="A0AAW2IDR8"/>
<sequence>MHSRRVIAKFINVKRLEKFFVVIYLFHTVINNTDAAVCRKVNERVNNGRGPEEGSCGADRRENGQQQKSETLSAVRDGDVEGAPGEGKLCGVVCKYQVSKN</sequence>
<evidence type="ECO:0008006" key="3">
    <source>
        <dbReference type="Google" id="ProtNLM"/>
    </source>
</evidence>
<evidence type="ECO:0000313" key="2">
    <source>
        <dbReference type="EMBL" id="KAL0280467.1"/>
    </source>
</evidence>
<organism evidence="2">
    <name type="scientific">Menopon gallinae</name>
    <name type="common">poultry shaft louse</name>
    <dbReference type="NCBI Taxonomy" id="328185"/>
    <lineage>
        <taxon>Eukaryota</taxon>
        <taxon>Metazoa</taxon>
        <taxon>Ecdysozoa</taxon>
        <taxon>Arthropoda</taxon>
        <taxon>Hexapoda</taxon>
        <taxon>Insecta</taxon>
        <taxon>Pterygota</taxon>
        <taxon>Neoptera</taxon>
        <taxon>Paraneoptera</taxon>
        <taxon>Psocodea</taxon>
        <taxon>Troctomorpha</taxon>
        <taxon>Phthiraptera</taxon>
        <taxon>Amblycera</taxon>
        <taxon>Menoponidae</taxon>
        <taxon>Menopon</taxon>
    </lineage>
</organism>
<dbReference type="EMBL" id="JARGDH010000001">
    <property type="protein sequence ID" value="KAL0280467.1"/>
    <property type="molecule type" value="Genomic_DNA"/>
</dbReference>
<accession>A0AAW2IDR8</accession>
<evidence type="ECO:0000256" key="1">
    <source>
        <dbReference type="SAM" id="MobiDB-lite"/>
    </source>
</evidence>
<reference evidence="2" key="1">
    <citation type="journal article" date="2024" name="Gigascience">
        <title>Chromosome-level genome of the poultry shaft louse Menopon gallinae provides insight into the host-switching and adaptive evolution of parasitic lice.</title>
        <authorList>
            <person name="Xu Y."/>
            <person name="Ma L."/>
            <person name="Liu S."/>
            <person name="Liang Y."/>
            <person name="Liu Q."/>
            <person name="He Z."/>
            <person name="Tian L."/>
            <person name="Duan Y."/>
            <person name="Cai W."/>
            <person name="Li H."/>
            <person name="Song F."/>
        </authorList>
    </citation>
    <scope>NUCLEOTIDE SEQUENCE</scope>
    <source>
        <strain evidence="2">Cailab_2023a</strain>
    </source>
</reference>
<feature type="region of interest" description="Disordered" evidence="1">
    <location>
        <begin position="45"/>
        <end position="84"/>
    </location>
</feature>
<proteinExistence type="predicted"/>
<gene>
    <name evidence="2" type="ORF">PYX00_001745</name>
</gene>
<name>A0AAW2IDR8_9NEOP</name>
<protein>
    <recommendedName>
        <fullName evidence="3">Secreted protein</fullName>
    </recommendedName>
</protein>
<comment type="caution">
    <text evidence="2">The sequence shown here is derived from an EMBL/GenBank/DDBJ whole genome shotgun (WGS) entry which is preliminary data.</text>
</comment>